<dbReference type="EMBL" id="LCBN01000002">
    <property type="protein sequence ID" value="KKS14383.1"/>
    <property type="molecule type" value="Genomic_DNA"/>
</dbReference>
<evidence type="ECO:0000256" key="4">
    <source>
        <dbReference type="ARBA" id="ARBA00022741"/>
    </source>
</evidence>
<keyword evidence="5" id="KW-0802">TPR repeat</keyword>
<keyword evidence="2" id="KW-0812">Transmembrane</keyword>
<feature type="domain" description="Fido" evidence="11">
    <location>
        <begin position="52"/>
        <end position="206"/>
    </location>
</feature>
<dbReference type="GO" id="GO:0005524">
    <property type="term" value="F:ATP binding"/>
    <property type="evidence" value="ECO:0007669"/>
    <property type="project" value="UniProtKB-KW"/>
</dbReference>
<keyword evidence="4 10" id="KW-0547">Nucleotide-binding</keyword>
<reference evidence="12 13" key="1">
    <citation type="journal article" date="2015" name="Nature">
        <title>rRNA introns, odd ribosomes, and small enigmatic genomes across a large radiation of phyla.</title>
        <authorList>
            <person name="Brown C.T."/>
            <person name="Hug L.A."/>
            <person name="Thomas B.C."/>
            <person name="Sharon I."/>
            <person name="Castelle C.J."/>
            <person name="Singh A."/>
            <person name="Wilkins M.J."/>
            <person name="Williams K.H."/>
            <person name="Banfield J.F."/>
        </authorList>
    </citation>
    <scope>NUCLEOTIDE SEQUENCE [LARGE SCALE GENOMIC DNA]</scope>
</reference>
<evidence type="ECO:0000256" key="3">
    <source>
        <dbReference type="ARBA" id="ARBA00022737"/>
    </source>
</evidence>
<feature type="binding site" evidence="10">
    <location>
        <begin position="142"/>
        <end position="149"/>
    </location>
    <ligand>
        <name>ATP</name>
        <dbReference type="ChEBI" id="CHEBI:30616"/>
    </ligand>
</feature>
<accession>A0A0G0ZN13</accession>
<dbReference type="AlphaFoldDB" id="A0A0G0ZN13"/>
<evidence type="ECO:0000256" key="5">
    <source>
        <dbReference type="ARBA" id="ARBA00022803"/>
    </source>
</evidence>
<dbReference type="InterPro" id="IPR003812">
    <property type="entry name" value="Fido"/>
</dbReference>
<keyword evidence="3" id="KW-0677">Repeat</keyword>
<dbReference type="GO" id="GO:0016020">
    <property type="term" value="C:membrane"/>
    <property type="evidence" value="ECO:0007669"/>
    <property type="project" value="UniProtKB-SubCell"/>
</dbReference>
<dbReference type="SUPFAM" id="SSF140931">
    <property type="entry name" value="Fic-like"/>
    <property type="match status" value="1"/>
</dbReference>
<dbReference type="PANTHER" id="PTHR13504:SF34">
    <property type="entry name" value="PROTEIN ADENYLYLTRANSFERASE FICD"/>
    <property type="match status" value="1"/>
</dbReference>
<evidence type="ECO:0000259" key="11">
    <source>
        <dbReference type="PROSITE" id="PS51459"/>
    </source>
</evidence>
<keyword evidence="8" id="KW-0472">Membrane</keyword>
<dbReference type="Gene3D" id="1.10.3290.10">
    <property type="entry name" value="Fido-like domain"/>
    <property type="match status" value="1"/>
</dbReference>
<dbReference type="PROSITE" id="PS51459">
    <property type="entry name" value="FIDO"/>
    <property type="match status" value="1"/>
</dbReference>
<proteinExistence type="predicted"/>
<keyword evidence="6 10" id="KW-0067">ATP-binding</keyword>
<dbReference type="InterPro" id="IPR040198">
    <property type="entry name" value="Fido_containing"/>
</dbReference>
<dbReference type="Pfam" id="PF02661">
    <property type="entry name" value="Fic"/>
    <property type="match status" value="1"/>
</dbReference>
<feature type="active site" evidence="9">
    <location>
        <position position="138"/>
    </location>
</feature>
<gene>
    <name evidence="12" type="ORF">UU67_C0002G0049</name>
</gene>
<evidence type="ECO:0000256" key="7">
    <source>
        <dbReference type="ARBA" id="ARBA00022989"/>
    </source>
</evidence>
<evidence type="ECO:0000256" key="6">
    <source>
        <dbReference type="ARBA" id="ARBA00022840"/>
    </source>
</evidence>
<evidence type="ECO:0000313" key="13">
    <source>
        <dbReference type="Proteomes" id="UP000034753"/>
    </source>
</evidence>
<dbReference type="PANTHER" id="PTHR13504">
    <property type="entry name" value="FIDO DOMAIN-CONTAINING PROTEIN DDB_G0283145"/>
    <property type="match status" value="1"/>
</dbReference>
<sequence>MVNNEEIPAFGFLVEKVPTPLPKTVAIGADRARAVMIHLVKNEKVKGKVKDFGPGILSHLHRLILFYIPKWAGQLRLDDDTKIAGKKVIRADELPDKVYCFERWLERETKELRSHPEDLDRSLRVAAAAHFGITSELHPFNDGNGRVARILLNGILLITNKECLAHNICVLPVPVLREEVNEREIRKLLEAGKEPKLDSYVQTLEDVGKSWDLTPLKLHLASKWEKSLGSFLMALHMRYARFHKKNWHDNLNLIEWQIVEDMERRRKWLEDFAATSHSKDPVPDYFSASLLNKHYQI</sequence>
<evidence type="ECO:0000256" key="8">
    <source>
        <dbReference type="ARBA" id="ARBA00023136"/>
    </source>
</evidence>
<evidence type="ECO:0000256" key="2">
    <source>
        <dbReference type="ARBA" id="ARBA00022692"/>
    </source>
</evidence>
<dbReference type="InterPro" id="IPR036597">
    <property type="entry name" value="Fido-like_dom_sf"/>
</dbReference>
<evidence type="ECO:0000256" key="10">
    <source>
        <dbReference type="PIRSR" id="PIRSR640198-2"/>
    </source>
</evidence>
<evidence type="ECO:0000256" key="1">
    <source>
        <dbReference type="ARBA" id="ARBA00004167"/>
    </source>
</evidence>
<protein>
    <recommendedName>
        <fullName evidence="11">Fido domain-containing protein</fullName>
    </recommendedName>
</protein>
<comment type="subcellular location">
    <subcellularLocation>
        <location evidence="1">Membrane</location>
        <topology evidence="1">Single-pass membrane protein</topology>
    </subcellularLocation>
</comment>
<comment type="caution">
    <text evidence="12">The sequence shown here is derived from an EMBL/GenBank/DDBJ whole genome shotgun (WGS) entry which is preliminary data.</text>
</comment>
<name>A0A0G0ZN13_9BACT</name>
<evidence type="ECO:0000313" key="12">
    <source>
        <dbReference type="EMBL" id="KKS14383.1"/>
    </source>
</evidence>
<dbReference type="Proteomes" id="UP000034753">
    <property type="component" value="Unassembled WGS sequence"/>
</dbReference>
<keyword evidence="7" id="KW-1133">Transmembrane helix</keyword>
<organism evidence="12 13">
    <name type="scientific">Candidatus Daviesbacteria bacterium GW2011_GWB1_41_5</name>
    <dbReference type="NCBI Taxonomy" id="1618429"/>
    <lineage>
        <taxon>Bacteria</taxon>
        <taxon>Candidatus Daviesiibacteriota</taxon>
    </lineage>
</organism>
<evidence type="ECO:0000256" key="9">
    <source>
        <dbReference type="PIRSR" id="PIRSR640198-1"/>
    </source>
</evidence>